<proteinExistence type="predicted"/>
<dbReference type="PANTHER" id="PTHR43752">
    <property type="entry name" value="BNR/ASP-BOX REPEAT FAMILY PROTEIN"/>
    <property type="match status" value="1"/>
</dbReference>
<dbReference type="Proteomes" id="UP000004038">
    <property type="component" value="Unassembled WGS sequence"/>
</dbReference>
<dbReference type="InterPro" id="IPR011040">
    <property type="entry name" value="Sialidase"/>
</dbReference>
<protein>
    <recommendedName>
        <fullName evidence="1">Sialidase domain-containing protein</fullName>
    </recommendedName>
</protein>
<accession>H0G4D8</accession>
<dbReference type="EMBL" id="AGVV01000050">
    <property type="protein sequence ID" value="EHK75822.1"/>
    <property type="molecule type" value="Genomic_DNA"/>
</dbReference>
<reference evidence="2 3" key="1">
    <citation type="journal article" date="2012" name="J. Bacteriol.">
        <title>Draft Genome Sequence of Sinorhizobium meliloti CCNWSX0020, a Nitrogen-Fixing Symbiont with Copper Tolerance Capability Isolated from Lead-Zinc Mine Tailings.</title>
        <authorList>
            <person name="Li Z."/>
            <person name="Ma Z."/>
            <person name="Hao X."/>
            <person name="Wei G."/>
        </authorList>
    </citation>
    <scope>NUCLEOTIDE SEQUENCE [LARGE SCALE GENOMIC DNA]</scope>
    <source>
        <strain evidence="2 3">CCNWSX0020</strain>
    </source>
</reference>
<organism evidence="2 3">
    <name type="scientific">Sinorhizobium meliloti CCNWSX0020</name>
    <dbReference type="NCBI Taxonomy" id="1107881"/>
    <lineage>
        <taxon>Bacteria</taxon>
        <taxon>Pseudomonadati</taxon>
        <taxon>Pseudomonadota</taxon>
        <taxon>Alphaproteobacteria</taxon>
        <taxon>Hyphomicrobiales</taxon>
        <taxon>Rhizobiaceae</taxon>
        <taxon>Sinorhizobium/Ensifer group</taxon>
        <taxon>Sinorhizobium</taxon>
    </lineage>
</organism>
<dbReference type="PATRIC" id="fig|1107881.3.peg.4419"/>
<evidence type="ECO:0000313" key="3">
    <source>
        <dbReference type="Proteomes" id="UP000004038"/>
    </source>
</evidence>
<feature type="domain" description="Sialidase" evidence="1">
    <location>
        <begin position="50"/>
        <end position="377"/>
    </location>
</feature>
<dbReference type="Pfam" id="PF13088">
    <property type="entry name" value="BNR_2"/>
    <property type="match status" value="1"/>
</dbReference>
<evidence type="ECO:0000259" key="1">
    <source>
        <dbReference type="Pfam" id="PF13088"/>
    </source>
</evidence>
<evidence type="ECO:0000313" key="2">
    <source>
        <dbReference type="EMBL" id="EHK75822.1"/>
    </source>
</evidence>
<dbReference type="InterPro" id="IPR036278">
    <property type="entry name" value="Sialidase_sf"/>
</dbReference>
<dbReference type="Gene3D" id="2.120.10.10">
    <property type="match status" value="1"/>
</dbReference>
<dbReference type="SUPFAM" id="SSF50939">
    <property type="entry name" value="Sialidases"/>
    <property type="match status" value="1"/>
</dbReference>
<name>H0G4D8_RHIML</name>
<sequence>MHEEAFMTPDEIANAMTGKLRETGGGRLESLLPSPMVQNHAAFLHRLEDGSLVCAWFGGTLEGKSDISIFASVLAPGAAQWGEPQRLSFDAEHSEQNPVLFTAPDGRLWLFHTSQPSGNQDECRIRMAAIERDAADPTRLAASEGRYLDLPRGCFIRAPLVIRDDGAWLLPIFRCIQRPGQKWNGSHDNAAVGVSIDGGRSWQLADLNGSIGCVHMSPVRVGDTGYAAFFRRRQADQVYRVESVDGGRTWSLPAPTDVPNNNSSITVVRLRDGRLAMICNPVNAALSADRRASLYDELGDDDGRPDADPSGGCVPIWGVPRAPVSVCLSADDGRTFPDRIAIEDGPGTCLSNNSTDGHNKEMSYPWLLEGDDGSLHVAYTYHRRAIKYVRLPPGWADEGRN</sequence>
<dbReference type="AlphaFoldDB" id="H0G4D8"/>
<dbReference type="CDD" id="cd15482">
    <property type="entry name" value="Sialidase_non-viral"/>
    <property type="match status" value="1"/>
</dbReference>
<dbReference type="PANTHER" id="PTHR43752:SF2">
    <property type="entry name" value="BNR_ASP-BOX REPEAT FAMILY PROTEIN"/>
    <property type="match status" value="1"/>
</dbReference>
<gene>
    <name evidence="2" type="ORF">SM0020_21702</name>
</gene>